<reference evidence="1" key="1">
    <citation type="submission" date="2020-03" db="EMBL/GenBank/DDBJ databases">
        <title>Hybrid Assembly of Korean Phytophthora infestans isolates.</title>
        <authorList>
            <person name="Prokchorchik M."/>
            <person name="Lee Y."/>
            <person name="Seo J."/>
            <person name="Cho J.-H."/>
            <person name="Park Y.-E."/>
            <person name="Jang D.-C."/>
            <person name="Im J.-S."/>
            <person name="Choi J.-G."/>
            <person name="Park H.-J."/>
            <person name="Lee G.-B."/>
            <person name="Lee Y.-G."/>
            <person name="Hong S.-Y."/>
            <person name="Cho K."/>
            <person name="Sohn K.H."/>
        </authorList>
    </citation>
    <scope>NUCLEOTIDE SEQUENCE</scope>
    <source>
        <strain evidence="1">KR_2_A2</strain>
    </source>
</reference>
<comment type="caution">
    <text evidence="1">The sequence shown here is derived from an EMBL/GenBank/DDBJ whole genome shotgun (WGS) entry which is preliminary data.</text>
</comment>
<dbReference type="EMBL" id="JAACNO010000517">
    <property type="protein sequence ID" value="KAF4147078.1"/>
    <property type="molecule type" value="Genomic_DNA"/>
</dbReference>
<evidence type="ECO:0000313" key="1">
    <source>
        <dbReference type="EMBL" id="KAF4147078.1"/>
    </source>
</evidence>
<dbReference type="Proteomes" id="UP000704712">
    <property type="component" value="Unassembled WGS sequence"/>
</dbReference>
<organism evidence="1 2">
    <name type="scientific">Phytophthora infestans</name>
    <name type="common">Potato late blight agent</name>
    <name type="synonym">Botrytis infestans</name>
    <dbReference type="NCBI Taxonomy" id="4787"/>
    <lineage>
        <taxon>Eukaryota</taxon>
        <taxon>Sar</taxon>
        <taxon>Stramenopiles</taxon>
        <taxon>Oomycota</taxon>
        <taxon>Peronosporomycetes</taxon>
        <taxon>Peronosporales</taxon>
        <taxon>Peronosporaceae</taxon>
        <taxon>Phytophthora</taxon>
    </lineage>
</organism>
<sequence>NRWFSDHDKPIAQKDITVTAGKWVYDIRSLKAMSKQDRLHWEPLDKVWSQGVLDPSAVKQYLKEVDVLSNYYWSTSLCGKALIEGPCIHHAVKTIIQRNCENATVFTIPEDILRYPVFDRAWIRAQDTWKIMEDKATTVDPKSPKRYRFKSVDYCAPQYDSYNCGIFILLFFEICLYGDEPAGIEGNSSAAMQFFRYRYLSHILASM</sequence>
<name>A0A8S9V971_PHYIN</name>
<evidence type="ECO:0000313" key="2">
    <source>
        <dbReference type="Proteomes" id="UP000704712"/>
    </source>
</evidence>
<feature type="non-terminal residue" evidence="1">
    <location>
        <position position="1"/>
    </location>
</feature>
<protein>
    <recommendedName>
        <fullName evidence="3">Ubiquitin-like protease family profile domain-containing protein</fullName>
    </recommendedName>
</protein>
<accession>A0A8S9V971</accession>
<gene>
    <name evidence="1" type="ORF">GN958_ATG03707</name>
</gene>
<dbReference type="AlphaFoldDB" id="A0A8S9V971"/>
<evidence type="ECO:0008006" key="3">
    <source>
        <dbReference type="Google" id="ProtNLM"/>
    </source>
</evidence>
<proteinExistence type="predicted"/>